<organism evidence="1 2">
    <name type="scientific">Sorangium cellulosum</name>
    <name type="common">Polyangium cellulosum</name>
    <dbReference type="NCBI Taxonomy" id="56"/>
    <lineage>
        <taxon>Bacteria</taxon>
        <taxon>Pseudomonadati</taxon>
        <taxon>Myxococcota</taxon>
        <taxon>Polyangia</taxon>
        <taxon>Polyangiales</taxon>
        <taxon>Polyangiaceae</taxon>
        <taxon>Sorangium</taxon>
    </lineage>
</organism>
<dbReference type="EMBL" id="JELY01000839">
    <property type="protein sequence ID" value="KYF57918.1"/>
    <property type="molecule type" value="Genomic_DNA"/>
</dbReference>
<accession>A0A150PR71</accession>
<sequence>MGDDHRARERGIVVTERKWLPAITYRERQHLLALIDQEDDEALPGSGQPELVQQIARLDGPVGAGACSSATAVRGREGHSQRR</sequence>
<proteinExistence type="predicted"/>
<comment type="caution">
    <text evidence="1">The sequence shown here is derived from an EMBL/GenBank/DDBJ whole genome shotgun (WGS) entry which is preliminary data.</text>
</comment>
<evidence type="ECO:0000313" key="2">
    <source>
        <dbReference type="Proteomes" id="UP000075420"/>
    </source>
</evidence>
<evidence type="ECO:0000313" key="1">
    <source>
        <dbReference type="EMBL" id="KYF57918.1"/>
    </source>
</evidence>
<protein>
    <submittedName>
        <fullName evidence="1">Uncharacterized protein</fullName>
    </submittedName>
</protein>
<reference evidence="1 2" key="1">
    <citation type="submission" date="2014-02" db="EMBL/GenBank/DDBJ databases">
        <title>The small core and large imbalanced accessory genome model reveals a collaborative survival strategy of Sorangium cellulosum strains in nature.</title>
        <authorList>
            <person name="Han K."/>
            <person name="Peng R."/>
            <person name="Blom J."/>
            <person name="Li Y.-Z."/>
        </authorList>
    </citation>
    <scope>NUCLEOTIDE SEQUENCE [LARGE SCALE GENOMIC DNA]</scope>
    <source>
        <strain evidence="1 2">So0157-25</strain>
    </source>
</reference>
<name>A0A150PR71_SORCE</name>
<gene>
    <name evidence="1" type="ORF">BE08_25850</name>
</gene>
<dbReference type="AlphaFoldDB" id="A0A150PR71"/>
<dbReference type="Proteomes" id="UP000075420">
    <property type="component" value="Unassembled WGS sequence"/>
</dbReference>